<dbReference type="Proteomes" id="UP000002417">
    <property type="component" value="Chromosome"/>
</dbReference>
<sequence length="181" mass="19775">MNREGRPPPLSPLDDQQLRDQSMRIFLVLATLLAVTAGASDVAPAWAAASSATQPAPADLRAQATAHLKFLYAMYFAIRACTEAAEEQSDPRFKPTLSFAEAQKVLRAADASARSVGIDIDQAWLEMSSIGQATGEALKHKTEENFQKCRQSGMFFRTITSKLQMAISQLKGSIPLIEKDF</sequence>
<dbReference type="HOGENOM" id="CLU_1517338_0_0_5"/>
<accession>A7ICX1</accession>
<organism evidence="1 2">
    <name type="scientific">Xanthobacter autotrophicus (strain ATCC BAA-1158 / Py2)</name>
    <dbReference type="NCBI Taxonomy" id="78245"/>
    <lineage>
        <taxon>Bacteria</taxon>
        <taxon>Pseudomonadati</taxon>
        <taxon>Pseudomonadota</taxon>
        <taxon>Alphaproteobacteria</taxon>
        <taxon>Hyphomicrobiales</taxon>
        <taxon>Xanthobacteraceae</taxon>
        <taxon>Xanthobacter</taxon>
    </lineage>
</organism>
<reference evidence="1 2" key="1">
    <citation type="submission" date="2007-07" db="EMBL/GenBank/DDBJ databases">
        <title>Complete sequence of chromosome of Xanthobacter autotrophicus Py2.</title>
        <authorList>
            <consortium name="US DOE Joint Genome Institute"/>
            <person name="Copeland A."/>
            <person name="Lucas S."/>
            <person name="Lapidus A."/>
            <person name="Barry K."/>
            <person name="Glavina del Rio T."/>
            <person name="Hammon N."/>
            <person name="Israni S."/>
            <person name="Dalin E."/>
            <person name="Tice H."/>
            <person name="Pitluck S."/>
            <person name="Sims D."/>
            <person name="Brettin T."/>
            <person name="Bruce D."/>
            <person name="Detter J.C."/>
            <person name="Han C."/>
            <person name="Tapia R."/>
            <person name="Brainard J."/>
            <person name="Schmutz J."/>
            <person name="Larimer F."/>
            <person name="Land M."/>
            <person name="Hauser L."/>
            <person name="Kyrpides N."/>
            <person name="Kim E."/>
            <person name="Ensigns S.A."/>
            <person name="Richardson P."/>
        </authorList>
    </citation>
    <scope>NUCLEOTIDE SEQUENCE [LARGE SCALE GENOMIC DNA]</scope>
    <source>
        <strain evidence="2">ATCC BAA-1158 / Py2</strain>
    </source>
</reference>
<evidence type="ECO:0000313" key="1">
    <source>
        <dbReference type="EMBL" id="ABS65864.1"/>
    </source>
</evidence>
<gene>
    <name evidence="1" type="ordered locus">Xaut_0610</name>
</gene>
<evidence type="ECO:0000313" key="2">
    <source>
        <dbReference type="Proteomes" id="UP000002417"/>
    </source>
</evidence>
<dbReference type="EMBL" id="CP000781">
    <property type="protein sequence ID" value="ABS65864.1"/>
    <property type="molecule type" value="Genomic_DNA"/>
</dbReference>
<dbReference type="PhylomeDB" id="A7ICX1"/>
<dbReference type="KEGG" id="xau:Xaut_0610"/>
<dbReference type="AlphaFoldDB" id="A7ICX1"/>
<name>A7ICX1_XANP2</name>
<protein>
    <submittedName>
        <fullName evidence="1">Uncharacterized protein</fullName>
    </submittedName>
</protein>
<keyword evidence="2" id="KW-1185">Reference proteome</keyword>
<proteinExistence type="predicted"/>